<gene>
    <name evidence="1" type="ORF">NCTC13645_01699</name>
</gene>
<proteinExistence type="predicted"/>
<reference evidence="1 2" key="1">
    <citation type="submission" date="2018-06" db="EMBL/GenBank/DDBJ databases">
        <authorList>
            <consortium name="Pathogen Informatics"/>
            <person name="Doyle S."/>
        </authorList>
    </citation>
    <scope>NUCLEOTIDE SEQUENCE [LARGE SCALE GENOMIC DNA]</scope>
    <source>
        <strain evidence="1 2">NCTC13645</strain>
    </source>
</reference>
<protein>
    <submittedName>
        <fullName evidence="1">Uncharacterized protein</fullName>
    </submittedName>
</protein>
<name>A0A380P2M2_WEIVI</name>
<dbReference type="Proteomes" id="UP000254621">
    <property type="component" value="Unassembled WGS sequence"/>
</dbReference>
<evidence type="ECO:0000313" key="2">
    <source>
        <dbReference type="Proteomes" id="UP000254621"/>
    </source>
</evidence>
<accession>A0A380P2M2</accession>
<dbReference type="EMBL" id="UHIV01000004">
    <property type="protein sequence ID" value="SUP59443.1"/>
    <property type="molecule type" value="Genomic_DNA"/>
</dbReference>
<evidence type="ECO:0000313" key="1">
    <source>
        <dbReference type="EMBL" id="SUP59443.1"/>
    </source>
</evidence>
<sequence length="54" mass="5811">MALTGEQITNYLADESLVLSAPDFEGAIQHLAYNSNDVTADTLFLSRGILSPNI</sequence>
<organism evidence="1 2">
    <name type="scientific">Weissella viridescens</name>
    <name type="common">Lactobacillus viridescens</name>
    <dbReference type="NCBI Taxonomy" id="1629"/>
    <lineage>
        <taxon>Bacteria</taxon>
        <taxon>Bacillati</taxon>
        <taxon>Bacillota</taxon>
        <taxon>Bacilli</taxon>
        <taxon>Lactobacillales</taxon>
        <taxon>Lactobacillaceae</taxon>
        <taxon>Weissella</taxon>
    </lineage>
</organism>
<dbReference type="AlphaFoldDB" id="A0A380P2M2"/>